<dbReference type="EMBL" id="BQNB010017749">
    <property type="protein sequence ID" value="GJT66807.1"/>
    <property type="molecule type" value="Genomic_DNA"/>
</dbReference>
<keyword evidence="6" id="KW-1185">Reference proteome</keyword>
<evidence type="ECO:0000259" key="3">
    <source>
        <dbReference type="PROSITE" id="PS50011"/>
    </source>
</evidence>
<dbReference type="Pfam" id="PF08276">
    <property type="entry name" value="PAN_2"/>
    <property type="match status" value="1"/>
</dbReference>
<dbReference type="SUPFAM" id="SSF53098">
    <property type="entry name" value="Ribonuclease H-like"/>
    <property type="match status" value="1"/>
</dbReference>
<gene>
    <name evidence="5" type="ORF">Tco_1018287</name>
</gene>
<evidence type="ECO:0000313" key="5">
    <source>
        <dbReference type="EMBL" id="GJT66807.1"/>
    </source>
</evidence>
<dbReference type="InterPro" id="IPR036397">
    <property type="entry name" value="RNaseH_sf"/>
</dbReference>
<dbReference type="PANTHER" id="PTHR47976">
    <property type="entry name" value="G-TYPE LECTIN S-RECEPTOR-LIKE SERINE/THREONINE-PROTEIN KINASE SD2-5"/>
    <property type="match status" value="1"/>
</dbReference>
<evidence type="ECO:0000313" key="6">
    <source>
        <dbReference type="Proteomes" id="UP001151760"/>
    </source>
</evidence>
<dbReference type="Proteomes" id="UP001151760">
    <property type="component" value="Unassembled WGS sequence"/>
</dbReference>
<dbReference type="InterPro" id="IPR003609">
    <property type="entry name" value="Pan_app"/>
</dbReference>
<evidence type="ECO:0000256" key="2">
    <source>
        <dbReference type="SAM" id="Phobius"/>
    </source>
</evidence>
<feature type="domain" description="Integrase catalytic" evidence="4">
    <location>
        <begin position="1065"/>
        <end position="1178"/>
    </location>
</feature>
<dbReference type="CDD" id="cd00303">
    <property type="entry name" value="retropepsin_like"/>
    <property type="match status" value="1"/>
</dbReference>
<dbReference type="PANTHER" id="PTHR47976:SF116">
    <property type="entry name" value="RECEPTOR-LIKE SERINE_THREONINE-PROTEIN KINASE"/>
    <property type="match status" value="1"/>
</dbReference>
<dbReference type="SUPFAM" id="SSF56112">
    <property type="entry name" value="Protein kinase-like (PK-like)"/>
    <property type="match status" value="1"/>
</dbReference>
<name>A0ABQ5FVX4_9ASTR</name>
<protein>
    <submittedName>
        <fullName evidence="5">G-type lectin S-receptor-like serine/threonine-protein kinase</fullName>
    </submittedName>
</protein>
<comment type="caution">
    <text evidence="5">The sequence shown here is derived from an EMBL/GenBank/DDBJ whole genome shotgun (WGS) entry which is preliminary data.</text>
</comment>
<accession>A0ABQ5FVX4</accession>
<keyword evidence="2" id="KW-1133">Transmembrane helix</keyword>
<evidence type="ECO:0000259" key="4">
    <source>
        <dbReference type="PROSITE" id="PS50994"/>
    </source>
</evidence>
<dbReference type="Gene3D" id="3.30.200.20">
    <property type="entry name" value="Phosphorylase Kinase, domain 1"/>
    <property type="match status" value="1"/>
</dbReference>
<dbReference type="Pfam" id="PF00069">
    <property type="entry name" value="Pkinase"/>
    <property type="match status" value="1"/>
</dbReference>
<dbReference type="SMART" id="SM00220">
    <property type="entry name" value="S_TKc"/>
    <property type="match status" value="1"/>
</dbReference>
<reference evidence="5" key="1">
    <citation type="journal article" date="2022" name="Int. J. Mol. Sci.">
        <title>Draft Genome of Tanacetum Coccineum: Genomic Comparison of Closely Related Tanacetum-Family Plants.</title>
        <authorList>
            <person name="Yamashiro T."/>
            <person name="Shiraishi A."/>
            <person name="Nakayama K."/>
            <person name="Satake H."/>
        </authorList>
    </citation>
    <scope>NUCLEOTIDE SEQUENCE</scope>
</reference>
<dbReference type="InterPro" id="IPR001584">
    <property type="entry name" value="Integrase_cat-core"/>
</dbReference>
<dbReference type="Gene3D" id="3.30.420.10">
    <property type="entry name" value="Ribonuclease H-like superfamily/Ribonuclease H"/>
    <property type="match status" value="1"/>
</dbReference>
<organism evidence="5 6">
    <name type="scientific">Tanacetum coccineum</name>
    <dbReference type="NCBI Taxonomy" id="301880"/>
    <lineage>
        <taxon>Eukaryota</taxon>
        <taxon>Viridiplantae</taxon>
        <taxon>Streptophyta</taxon>
        <taxon>Embryophyta</taxon>
        <taxon>Tracheophyta</taxon>
        <taxon>Spermatophyta</taxon>
        <taxon>Magnoliopsida</taxon>
        <taxon>eudicotyledons</taxon>
        <taxon>Gunneridae</taxon>
        <taxon>Pentapetalae</taxon>
        <taxon>asterids</taxon>
        <taxon>campanulids</taxon>
        <taxon>Asterales</taxon>
        <taxon>Asteraceae</taxon>
        <taxon>Asteroideae</taxon>
        <taxon>Anthemideae</taxon>
        <taxon>Anthemidinae</taxon>
        <taxon>Tanacetum</taxon>
    </lineage>
</organism>
<keyword evidence="2" id="KW-0812">Transmembrane</keyword>
<feature type="transmembrane region" description="Helical" evidence="2">
    <location>
        <begin position="273"/>
        <end position="295"/>
    </location>
</feature>
<keyword evidence="1" id="KW-0732">Signal</keyword>
<reference evidence="5" key="2">
    <citation type="submission" date="2022-01" db="EMBL/GenBank/DDBJ databases">
        <authorList>
            <person name="Yamashiro T."/>
            <person name="Shiraishi A."/>
            <person name="Satake H."/>
            <person name="Nakayama K."/>
        </authorList>
    </citation>
    <scope>NUCLEOTIDE SEQUENCE</scope>
</reference>
<dbReference type="Gene3D" id="1.10.510.10">
    <property type="entry name" value="Transferase(Phosphotransferase) domain 1"/>
    <property type="match status" value="1"/>
</dbReference>
<proteinExistence type="predicted"/>
<dbReference type="InterPro" id="IPR011009">
    <property type="entry name" value="Kinase-like_dom_sf"/>
</dbReference>
<dbReference type="InterPro" id="IPR012337">
    <property type="entry name" value="RNaseH-like_sf"/>
</dbReference>
<dbReference type="CDD" id="cd01098">
    <property type="entry name" value="PAN_AP_plant"/>
    <property type="match status" value="1"/>
</dbReference>
<evidence type="ECO:0000256" key="1">
    <source>
        <dbReference type="ARBA" id="ARBA00022729"/>
    </source>
</evidence>
<sequence length="1390" mass="157851">MDQDHYGSYTGPLKTHFHPSLATDTWLPGAKLVYDFRTKKSGFLFSWKSKDDPAPRLFSLEVEPTKKQYICKWNGSEQYWTTGPWNGHSYENVPEMSNIHGLSVLNNGFGFGLGRKHSAGSMPFVVLSVLAARIDCHSVVASLVSSLNQRLIGRKVSSPVGCVRNTPLHSKFSGGCVRNTPLQGGKNIEKTDFFIIKVTSLPTNSSMALRSAGACRTTWANNCTCNAYSFFDNQCLLWEGDLLNLLEDDVKGKTIYIKVASKDLPCFEKNRRLLWVLLRVAGGVFVSGLVVLIVYRKKWMLVHKTRMKGLLAVFVYRDLHTAAKYFSNKLGEGQGEKQFRSEVSTIGTIQHVNLVLLRGFCAEGNNKLVVYDYMPNGSLHSHLFHEKQDSVLNWKTRYQIALGIAKGLVYLHEKCRECTVHCDIKPENILLDADFGPKIADFGLAKLAGRNFSRVLTTMRGTRGYLAPEWLSGVAITAKADVYSYGMMLFELVHGKRNAEQSEDLSFTFFPCVSANVVMVEGGDILSLLDGWLNREANVEEVVRICKVAYWCIQDEEENRPFMFSIRVSELEISQEQINVSSARFCPQAASSYIAIDYKAGCLLVSWMVTDLEDSKTHTVGGVWSGEYMDHGFTKSMSELDRCYTMLQELRSVIVGGALIHKNREGSKHEGRRIRPTIGDFGGNCASNQSPFNNGRIEEWEEEKKEDRVPTTKIFRSKILINNSVCSLIIDGCSINNLVSRKLVDFLKLPMEICPIEGYQVCRVPVTIGKSYKVEVLCIVDDIDECHILLGRPWRCEVNGKYDLKKNIYLFSWKGRRIAMVPPKVTPQLPKLEVKVEEKIVKAEIIDEHIKKIQDLQSYKQHDDKISTLSFETTNKVGTLKTCEEIIGFNDDEDVKGFNYKVRREKVFEVDDILDIKNSRASSFQVRGIHVDEIKANAVQDWSSPKILPEVRKNKVADALSRKTTLLVSIINEVVGFDSIKDLYASDEDFRNIWMELETKQHQGEFILLSGYLFKGNHLCIPKTFLRSQLIKEGCWSFREEMCRVSRRKGFSKMAHFIPCKKTLDAAHIARLFFQEVVHLHGVPKSITLDRDSKFLAHFLLTLWRRLGTSLNFTSTAHPQTNGQIEVVNRTLGNMIRCLCGEKPKLWDVSLVQAEFAYNSAVHSSTGFSPFEVVYKTFTRHVVDLVNLPGKKNVQANRMVEEFQATYEVVRANITEANAKYKIVADKHRRKKLFQVGDNINDNAYVVDLPNIMSISKTFNVPDIYEFHSEDVNERKHSRTTSSKERGNDEDMIQELAEEYMDHLERDKSKGTIKNKLWSMNTLATEIVVPKSPSYFAVMLILRVLKLDDLLLWPCKYEEAHLQDIGGSHLDTHVTVLVVVDAYVLLLVKK</sequence>
<dbReference type="PROSITE" id="PS50994">
    <property type="entry name" value="INTEGRASE"/>
    <property type="match status" value="1"/>
</dbReference>
<feature type="domain" description="Protein kinase" evidence="3">
    <location>
        <begin position="299"/>
        <end position="578"/>
    </location>
</feature>
<dbReference type="InterPro" id="IPR000719">
    <property type="entry name" value="Prot_kinase_dom"/>
</dbReference>
<dbReference type="PROSITE" id="PS50011">
    <property type="entry name" value="PROTEIN_KINASE_DOM"/>
    <property type="match status" value="1"/>
</dbReference>
<dbReference type="InterPro" id="IPR051343">
    <property type="entry name" value="G-type_lectin_kinases/EP1-like"/>
</dbReference>
<keyword evidence="2" id="KW-0472">Membrane</keyword>